<accession>H8MSV5</accession>
<proteinExistence type="predicted"/>
<dbReference type="KEGG" id="ccx:COCOR_05202"/>
<dbReference type="Proteomes" id="UP000007587">
    <property type="component" value="Chromosome"/>
</dbReference>
<dbReference type="InParanoid" id="H8MSV5"/>
<protein>
    <submittedName>
        <fullName evidence="1">Uncharacterized protein</fullName>
    </submittedName>
</protein>
<dbReference type="eggNOG" id="COG5637">
    <property type="taxonomic scope" value="Bacteria"/>
</dbReference>
<reference evidence="2" key="2">
    <citation type="submission" date="2012-03" db="EMBL/GenBank/DDBJ databases">
        <title>Genome sequence of the fruiting myxobacterium Corallococcus coralloides DSM 2259.</title>
        <authorList>
            <person name="Huntley S."/>
            <person name="Zhang Y."/>
            <person name="Treuner-Lange A."/>
            <person name="Sensen C.W."/>
            <person name="Sogaard-Andersen L."/>
        </authorList>
    </citation>
    <scope>NUCLEOTIDE SEQUENCE [LARGE SCALE GENOMIC DNA]</scope>
    <source>
        <strain evidence="2">ATCC 25202 / DSM 2259 / NBRC 100086 / M2</strain>
    </source>
</reference>
<evidence type="ECO:0000313" key="2">
    <source>
        <dbReference type="Proteomes" id="UP000007587"/>
    </source>
</evidence>
<keyword evidence="2" id="KW-1185">Reference proteome</keyword>
<dbReference type="AlphaFoldDB" id="H8MSV5"/>
<dbReference type="HOGENOM" id="CLU_079860_0_0_7"/>
<dbReference type="PANTHER" id="PTHR33824:SF7">
    <property type="entry name" value="POLYKETIDE CYCLASE_DEHYDRASE AND LIPID TRANSPORT SUPERFAMILY PROTEIN"/>
    <property type="match status" value="1"/>
</dbReference>
<dbReference type="Gene3D" id="3.30.530.20">
    <property type="match status" value="1"/>
</dbReference>
<dbReference type="EMBL" id="CP003389">
    <property type="protein sequence ID" value="AFE06247.1"/>
    <property type="molecule type" value="Genomic_DNA"/>
</dbReference>
<sequence length="266" mass="29718">MASSRTTALQEVRTQTTEAREELRSEQWKLTGTVVVAGTMMSVGLKRRSLGGTAVALAGGALLYRGLQSQRRALSEVARSARRALTGEEARHGQLIEVERTITVERPMDELYRLWREPSTLSRLMEHFAEVTPTADGGRHWRIHGPLGRDMSWDSHLAEERPPEFHSWESSENSPMKTRGWVRFRPDPANGVTVVTLHLAFLPPGGALAEALAQRMRGIPAMQVTKTLRRFKSLAETGEIPTEDAPKGYAFIKQKVDGYVRNVFTS</sequence>
<dbReference type="InterPro" id="IPR023393">
    <property type="entry name" value="START-like_dom_sf"/>
</dbReference>
<dbReference type="InterPro" id="IPR047137">
    <property type="entry name" value="ORF3"/>
</dbReference>
<dbReference type="RefSeq" id="WP_014397995.1">
    <property type="nucleotide sequence ID" value="NC_017030.1"/>
</dbReference>
<organism evidence="1 2">
    <name type="scientific">Corallococcus coralloides (strain ATCC 25202 / DSM 2259 / NBRC 100086 / M2)</name>
    <name type="common">Myxococcus coralloides</name>
    <dbReference type="NCBI Taxonomy" id="1144275"/>
    <lineage>
        <taxon>Bacteria</taxon>
        <taxon>Pseudomonadati</taxon>
        <taxon>Myxococcota</taxon>
        <taxon>Myxococcia</taxon>
        <taxon>Myxococcales</taxon>
        <taxon>Cystobacterineae</taxon>
        <taxon>Myxococcaceae</taxon>
        <taxon>Corallococcus</taxon>
    </lineage>
</organism>
<dbReference type="InterPro" id="IPR019587">
    <property type="entry name" value="Polyketide_cyclase/dehydratase"/>
</dbReference>
<evidence type="ECO:0000313" key="1">
    <source>
        <dbReference type="EMBL" id="AFE06247.1"/>
    </source>
</evidence>
<dbReference type="STRING" id="1144275.COCOR_05202"/>
<dbReference type="CDD" id="cd07817">
    <property type="entry name" value="SRPBCC_8"/>
    <property type="match status" value="1"/>
</dbReference>
<dbReference type="PANTHER" id="PTHR33824">
    <property type="entry name" value="POLYKETIDE CYCLASE/DEHYDRASE AND LIPID TRANSPORT SUPERFAMILY PROTEIN"/>
    <property type="match status" value="1"/>
</dbReference>
<dbReference type="SUPFAM" id="SSF55961">
    <property type="entry name" value="Bet v1-like"/>
    <property type="match status" value="1"/>
</dbReference>
<reference evidence="1 2" key="1">
    <citation type="journal article" date="2012" name="J. Bacteriol.">
        <title>Complete Genome Sequence of the Fruiting Myxobacterium Corallococcus coralloides DSM 2259.</title>
        <authorList>
            <person name="Huntley S."/>
            <person name="Zhang Y."/>
            <person name="Treuner-Lange A."/>
            <person name="Kneip S."/>
            <person name="Sensen C.W."/>
            <person name="Sogaard-Andersen L."/>
        </authorList>
    </citation>
    <scope>NUCLEOTIDE SEQUENCE [LARGE SCALE GENOMIC DNA]</scope>
    <source>
        <strain evidence="2">ATCC 25202 / DSM 2259 / NBRC 100086 / M2</strain>
    </source>
</reference>
<dbReference type="Pfam" id="PF10604">
    <property type="entry name" value="Polyketide_cyc2"/>
    <property type="match status" value="1"/>
</dbReference>
<gene>
    <name evidence="1" type="ordered locus">COCOR_05202</name>
</gene>
<name>H8MSV5_CORCM</name>
<dbReference type="OrthoDB" id="9797595at2"/>